<dbReference type="Proteomes" id="UP000821845">
    <property type="component" value="Chromosome 7"/>
</dbReference>
<accession>A0ACB7RRN4</accession>
<organism evidence="1 2">
    <name type="scientific">Hyalomma asiaticum</name>
    <name type="common">Tick</name>
    <dbReference type="NCBI Taxonomy" id="266040"/>
    <lineage>
        <taxon>Eukaryota</taxon>
        <taxon>Metazoa</taxon>
        <taxon>Ecdysozoa</taxon>
        <taxon>Arthropoda</taxon>
        <taxon>Chelicerata</taxon>
        <taxon>Arachnida</taxon>
        <taxon>Acari</taxon>
        <taxon>Parasitiformes</taxon>
        <taxon>Ixodida</taxon>
        <taxon>Ixodoidea</taxon>
        <taxon>Ixodidae</taxon>
        <taxon>Hyalomminae</taxon>
        <taxon>Hyalomma</taxon>
    </lineage>
</organism>
<reference evidence="1" key="1">
    <citation type="submission" date="2020-05" db="EMBL/GenBank/DDBJ databases">
        <title>Large-scale comparative analyses of tick genomes elucidate their genetic diversity and vector capacities.</title>
        <authorList>
            <person name="Jia N."/>
            <person name="Wang J."/>
            <person name="Shi W."/>
            <person name="Du L."/>
            <person name="Sun Y."/>
            <person name="Zhan W."/>
            <person name="Jiang J."/>
            <person name="Wang Q."/>
            <person name="Zhang B."/>
            <person name="Ji P."/>
            <person name="Sakyi L.B."/>
            <person name="Cui X."/>
            <person name="Yuan T."/>
            <person name="Jiang B."/>
            <person name="Yang W."/>
            <person name="Lam T.T.-Y."/>
            <person name="Chang Q."/>
            <person name="Ding S."/>
            <person name="Wang X."/>
            <person name="Zhu J."/>
            <person name="Ruan X."/>
            <person name="Zhao L."/>
            <person name="Wei J."/>
            <person name="Que T."/>
            <person name="Du C."/>
            <person name="Cheng J."/>
            <person name="Dai P."/>
            <person name="Han X."/>
            <person name="Huang E."/>
            <person name="Gao Y."/>
            <person name="Liu J."/>
            <person name="Shao H."/>
            <person name="Ye R."/>
            <person name="Li L."/>
            <person name="Wei W."/>
            <person name="Wang X."/>
            <person name="Wang C."/>
            <person name="Yang T."/>
            <person name="Huo Q."/>
            <person name="Li W."/>
            <person name="Guo W."/>
            <person name="Chen H."/>
            <person name="Zhou L."/>
            <person name="Ni X."/>
            <person name="Tian J."/>
            <person name="Zhou Y."/>
            <person name="Sheng Y."/>
            <person name="Liu T."/>
            <person name="Pan Y."/>
            <person name="Xia L."/>
            <person name="Li J."/>
            <person name="Zhao F."/>
            <person name="Cao W."/>
        </authorList>
    </citation>
    <scope>NUCLEOTIDE SEQUENCE</scope>
    <source>
        <strain evidence="1">Hyas-2018</strain>
    </source>
</reference>
<name>A0ACB7RRN4_HYAAI</name>
<keyword evidence="2" id="KW-1185">Reference proteome</keyword>
<evidence type="ECO:0000313" key="1">
    <source>
        <dbReference type="EMBL" id="KAH6925288.1"/>
    </source>
</evidence>
<protein>
    <submittedName>
        <fullName evidence="1">Uncharacterized protein</fullName>
    </submittedName>
</protein>
<proteinExistence type="predicted"/>
<sequence>MEQDTPAITCNIRGCPNEFGLSDPSHLLYVCSAGDIQCKAWLAVIPKVSLRDVGDRLCVCSLHFADGVNVSGDILPTIFPPVPDASPAAVPTPQPPSVAPQVSGIALVGPAVKIKEEPVDDYEDAPQASLNMGGSEHLDSPAGVQNDESSMEVDQPGIGLIPAHAIKREIEDESTEGLTSSSTQEVHGDDSAQNSQDGPLLRFVTCFNVKEEIPDTCDEEGVEIASPPPSSGCGVAPRDDPSACAFKIQEFGEIPVDEIKTEDGVTPLVPSTSVTIKMEPPDEDDIMANGFSHDQGCQAGSSNPSSTILLPPGLVSEPSSSVAAGSTAFPSSSNGVLMGETGIVISNVQSFSGESSQQECVAEDVVHCPKCVSGGSRVKCDKSTCTNLPTRTVWTQTVEPEKRTVWTQVAQLGDLKMLKHRATQTDPWLERSPRLPKVVRRKRRLDEDDDIDKP</sequence>
<gene>
    <name evidence="1" type="ORF">HPB50_003303</name>
</gene>
<comment type="caution">
    <text evidence="1">The sequence shown here is derived from an EMBL/GenBank/DDBJ whole genome shotgun (WGS) entry which is preliminary data.</text>
</comment>
<dbReference type="EMBL" id="CM023487">
    <property type="protein sequence ID" value="KAH6925288.1"/>
    <property type="molecule type" value="Genomic_DNA"/>
</dbReference>
<evidence type="ECO:0000313" key="2">
    <source>
        <dbReference type="Proteomes" id="UP000821845"/>
    </source>
</evidence>